<dbReference type="PROSITE" id="PS00061">
    <property type="entry name" value="ADH_SHORT"/>
    <property type="match status" value="1"/>
</dbReference>
<dbReference type="GO" id="GO:0005783">
    <property type="term" value="C:endoplasmic reticulum"/>
    <property type="evidence" value="ECO:0007669"/>
    <property type="project" value="TreeGrafter"/>
</dbReference>
<evidence type="ECO:0000256" key="3">
    <source>
        <dbReference type="ARBA" id="ARBA00023002"/>
    </source>
</evidence>
<organism evidence="5 6">
    <name type="scientific">Purpureocillium lilacinum</name>
    <name type="common">Paecilomyces lilacinus</name>
    <dbReference type="NCBI Taxonomy" id="33203"/>
    <lineage>
        <taxon>Eukaryota</taxon>
        <taxon>Fungi</taxon>
        <taxon>Dikarya</taxon>
        <taxon>Ascomycota</taxon>
        <taxon>Pezizomycotina</taxon>
        <taxon>Sordariomycetes</taxon>
        <taxon>Hypocreomycetidae</taxon>
        <taxon>Hypocreales</taxon>
        <taxon>Ophiocordycipitaceae</taxon>
        <taxon>Purpureocillium</taxon>
    </lineage>
</organism>
<evidence type="ECO:0000256" key="4">
    <source>
        <dbReference type="RuleBase" id="RU000363"/>
    </source>
</evidence>
<dbReference type="PRINTS" id="PR00080">
    <property type="entry name" value="SDRFAMILY"/>
</dbReference>
<name>A0A2U3EEH3_PURLI</name>
<comment type="caution">
    <text evidence="5">The sequence shown here is derived from an EMBL/GenBank/DDBJ whole genome shotgun (WGS) entry which is preliminary data.</text>
</comment>
<dbReference type="InterPro" id="IPR036291">
    <property type="entry name" value="NAD(P)-bd_dom_sf"/>
</dbReference>
<dbReference type="InterPro" id="IPR002347">
    <property type="entry name" value="SDR_fam"/>
</dbReference>
<accession>A0A2U3EEH3</accession>
<dbReference type="GO" id="GO:0004806">
    <property type="term" value="F:triacylglycerol lipase activity"/>
    <property type="evidence" value="ECO:0007669"/>
    <property type="project" value="TreeGrafter"/>
</dbReference>
<evidence type="ECO:0000313" key="5">
    <source>
        <dbReference type="EMBL" id="PWI72853.1"/>
    </source>
</evidence>
<dbReference type="PANTHER" id="PTHR44169">
    <property type="entry name" value="NADPH-DEPENDENT 1-ACYLDIHYDROXYACETONE PHOSPHATE REDUCTASE"/>
    <property type="match status" value="1"/>
</dbReference>
<dbReference type="AlphaFoldDB" id="A0A2U3EEH3"/>
<keyword evidence="2" id="KW-0521">NADP</keyword>
<proteinExistence type="inferred from homology"/>
<keyword evidence="3" id="KW-0560">Oxidoreductase</keyword>
<dbReference type="SUPFAM" id="SSF51735">
    <property type="entry name" value="NAD(P)-binding Rossmann-fold domains"/>
    <property type="match status" value="1"/>
</dbReference>
<sequence length="415" mass="44102">MKETLSNEMARYVSEGVHTISSEHDASAVPDVLAPKLIYARWQCKDSTGVGPYLDGTESSPHPQGTTVAYTTADPRTVHAGHYRVLCLTAGADPGEASGKRLRSRGQKKLLSVVLRAGQTATTAGGDGGSTIIKMSKQTVLITGCSDGGIGAALAVLFQQRGWHVFATTRDPAKMGSIRDLPDVTLLALDVVKSDDIKAAVQAVSEKTGGTLDCLISNAGRNHFMPILDEDLDAVRNIFEINLMGPMALTHAFAPLLIKAKGIAVYVTSISGYLNIPYMGTYAASKRGLEIVAETLRLELAPFGVDVMEVVTGGVKSMGQTYFGDVKLPQGSLYKSIEDTFVSRAQGNDGMPRMETMEYATSVVDEIVKRTTGKFWCGVHVEQVRMGTTATAVPQSAMDAGAVMGTGLDALPPKE</sequence>
<evidence type="ECO:0000256" key="1">
    <source>
        <dbReference type="ARBA" id="ARBA00006484"/>
    </source>
</evidence>
<dbReference type="GO" id="GO:0019433">
    <property type="term" value="P:triglyceride catabolic process"/>
    <property type="evidence" value="ECO:0007669"/>
    <property type="project" value="TreeGrafter"/>
</dbReference>
<dbReference type="GO" id="GO:0000140">
    <property type="term" value="F:acylglycerone-phosphate reductase (NADP+) activity"/>
    <property type="evidence" value="ECO:0007669"/>
    <property type="project" value="TreeGrafter"/>
</dbReference>
<dbReference type="Pfam" id="PF00106">
    <property type="entry name" value="adh_short"/>
    <property type="match status" value="1"/>
</dbReference>
<dbReference type="PANTHER" id="PTHR44169:SF6">
    <property type="entry name" value="NADPH-DEPENDENT 1-ACYLDIHYDROXYACETONE PHOSPHATE REDUCTASE"/>
    <property type="match status" value="1"/>
</dbReference>
<dbReference type="GO" id="GO:0005811">
    <property type="term" value="C:lipid droplet"/>
    <property type="evidence" value="ECO:0007669"/>
    <property type="project" value="TreeGrafter"/>
</dbReference>
<dbReference type="Proteomes" id="UP000245956">
    <property type="component" value="Unassembled WGS sequence"/>
</dbReference>
<dbReference type="PRINTS" id="PR00081">
    <property type="entry name" value="GDHRDH"/>
</dbReference>
<dbReference type="GO" id="GO:0006654">
    <property type="term" value="P:phosphatidic acid biosynthetic process"/>
    <property type="evidence" value="ECO:0007669"/>
    <property type="project" value="TreeGrafter"/>
</dbReference>
<evidence type="ECO:0000256" key="2">
    <source>
        <dbReference type="ARBA" id="ARBA00022857"/>
    </source>
</evidence>
<protein>
    <submittedName>
        <fullName evidence="5">Putative nadph-dependent 1-acyldihydroxyacetone phosphate reductase protein</fullName>
    </submittedName>
</protein>
<comment type="similarity">
    <text evidence="1 4">Belongs to the short-chain dehydrogenases/reductases (SDR) family.</text>
</comment>
<dbReference type="Gene3D" id="3.40.50.720">
    <property type="entry name" value="NAD(P)-binding Rossmann-like Domain"/>
    <property type="match status" value="1"/>
</dbReference>
<gene>
    <name evidence="5" type="ORF">PCL_09868</name>
</gene>
<evidence type="ECO:0000313" key="6">
    <source>
        <dbReference type="Proteomes" id="UP000245956"/>
    </source>
</evidence>
<dbReference type="InterPro" id="IPR020904">
    <property type="entry name" value="Sc_DH/Rdtase_CS"/>
</dbReference>
<dbReference type="EMBL" id="LCWV01000005">
    <property type="protein sequence ID" value="PWI72853.1"/>
    <property type="molecule type" value="Genomic_DNA"/>
</dbReference>
<reference evidence="5 6" key="1">
    <citation type="journal article" date="2016" name="Front. Microbiol.">
        <title>Genome and transcriptome sequences reveal the specific parasitism of the nematophagous Purpureocillium lilacinum 36-1.</title>
        <authorList>
            <person name="Xie J."/>
            <person name="Li S."/>
            <person name="Mo C."/>
            <person name="Xiao X."/>
            <person name="Peng D."/>
            <person name="Wang G."/>
            <person name="Xiao Y."/>
        </authorList>
    </citation>
    <scope>NUCLEOTIDE SEQUENCE [LARGE SCALE GENOMIC DNA]</scope>
    <source>
        <strain evidence="5 6">36-1</strain>
    </source>
</reference>